<keyword evidence="9 17" id="KW-0418">Kinase</keyword>
<keyword evidence="8" id="KW-0547">Nucleotide-binding</keyword>
<dbReference type="SUPFAM" id="SSF55781">
    <property type="entry name" value="GAF domain-like"/>
    <property type="match status" value="1"/>
</dbReference>
<keyword evidence="12" id="KW-0902">Two-component regulatory system</keyword>
<keyword evidence="7 14" id="KW-0812">Transmembrane</keyword>
<dbReference type="EMBL" id="VFJB01000009">
    <property type="protein sequence ID" value="KAA0257135.1"/>
    <property type="molecule type" value="Genomic_DNA"/>
</dbReference>
<evidence type="ECO:0000256" key="11">
    <source>
        <dbReference type="ARBA" id="ARBA00022989"/>
    </source>
</evidence>
<dbReference type="Gene3D" id="3.30.565.10">
    <property type="entry name" value="Histidine kinase-like ATPase, C-terminal domain"/>
    <property type="match status" value="1"/>
</dbReference>
<evidence type="ECO:0000259" key="16">
    <source>
        <dbReference type="Pfam" id="PF07694"/>
    </source>
</evidence>
<evidence type="ECO:0000256" key="2">
    <source>
        <dbReference type="ARBA" id="ARBA00004651"/>
    </source>
</evidence>
<dbReference type="InterPro" id="IPR036890">
    <property type="entry name" value="HATPase_C_sf"/>
</dbReference>
<protein>
    <recommendedName>
        <fullName evidence="3">histidine kinase</fullName>
        <ecNumber evidence="3">2.7.13.3</ecNumber>
    </recommendedName>
</protein>
<feature type="transmembrane region" description="Helical" evidence="14">
    <location>
        <begin position="71"/>
        <end position="91"/>
    </location>
</feature>
<dbReference type="GO" id="GO:0071555">
    <property type="term" value="P:cell wall organization"/>
    <property type="evidence" value="ECO:0007669"/>
    <property type="project" value="InterPro"/>
</dbReference>
<evidence type="ECO:0000313" key="17">
    <source>
        <dbReference type="EMBL" id="KAA0257135.1"/>
    </source>
</evidence>
<evidence type="ECO:0000256" key="4">
    <source>
        <dbReference type="ARBA" id="ARBA00022475"/>
    </source>
</evidence>
<feature type="transmembrane region" description="Helical" evidence="14">
    <location>
        <begin position="137"/>
        <end position="159"/>
    </location>
</feature>
<feature type="transmembrane region" description="Helical" evidence="14">
    <location>
        <begin position="41"/>
        <end position="59"/>
    </location>
</feature>
<evidence type="ECO:0000256" key="7">
    <source>
        <dbReference type="ARBA" id="ARBA00022692"/>
    </source>
</evidence>
<dbReference type="PANTHER" id="PTHR34220">
    <property type="entry name" value="SENSOR HISTIDINE KINASE YPDA"/>
    <property type="match status" value="1"/>
</dbReference>
<evidence type="ECO:0000256" key="12">
    <source>
        <dbReference type="ARBA" id="ARBA00023012"/>
    </source>
</evidence>
<dbReference type="GO" id="GO:0005524">
    <property type="term" value="F:ATP binding"/>
    <property type="evidence" value="ECO:0007669"/>
    <property type="project" value="UniProtKB-KW"/>
</dbReference>
<keyword evidence="13 14" id="KW-0472">Membrane</keyword>
<dbReference type="GO" id="GO:0000155">
    <property type="term" value="F:phosphorelay sensor kinase activity"/>
    <property type="evidence" value="ECO:0007669"/>
    <property type="project" value="InterPro"/>
</dbReference>
<feature type="transmembrane region" description="Helical" evidence="14">
    <location>
        <begin position="171"/>
        <end position="191"/>
    </location>
</feature>
<dbReference type="Gene3D" id="3.30.450.40">
    <property type="match status" value="1"/>
</dbReference>
<keyword evidence="6" id="KW-0808">Transferase</keyword>
<proteinExistence type="predicted"/>
<evidence type="ECO:0000256" key="6">
    <source>
        <dbReference type="ARBA" id="ARBA00022679"/>
    </source>
</evidence>
<dbReference type="InterPro" id="IPR029016">
    <property type="entry name" value="GAF-like_dom_sf"/>
</dbReference>
<feature type="transmembrane region" description="Helical" evidence="14">
    <location>
        <begin position="97"/>
        <end position="125"/>
    </location>
</feature>
<evidence type="ECO:0000259" key="15">
    <source>
        <dbReference type="Pfam" id="PF06580"/>
    </source>
</evidence>
<dbReference type="PANTHER" id="PTHR34220:SF10">
    <property type="entry name" value="SENSOR HISTIDINE KINASE BTSS"/>
    <property type="match status" value="1"/>
</dbReference>
<dbReference type="AlphaFoldDB" id="A0A5A8F2L8"/>
<keyword evidence="10" id="KW-0067">ATP-binding</keyword>
<evidence type="ECO:0000256" key="9">
    <source>
        <dbReference type="ARBA" id="ARBA00022777"/>
    </source>
</evidence>
<evidence type="ECO:0000256" key="13">
    <source>
        <dbReference type="ARBA" id="ARBA00023136"/>
    </source>
</evidence>
<evidence type="ECO:0000256" key="5">
    <source>
        <dbReference type="ARBA" id="ARBA00022553"/>
    </source>
</evidence>
<dbReference type="InterPro" id="IPR050640">
    <property type="entry name" value="Bact_2-comp_sensor_kinase"/>
</dbReference>
<feature type="domain" description="Signal transduction histidine kinase internal region" evidence="15">
    <location>
        <begin position="366"/>
        <end position="444"/>
    </location>
</feature>
<dbReference type="InterPro" id="IPR010559">
    <property type="entry name" value="Sig_transdc_His_kin_internal"/>
</dbReference>
<evidence type="ECO:0000256" key="8">
    <source>
        <dbReference type="ARBA" id="ARBA00022741"/>
    </source>
</evidence>
<evidence type="ECO:0000256" key="1">
    <source>
        <dbReference type="ARBA" id="ARBA00000085"/>
    </source>
</evidence>
<dbReference type="EC" id="2.7.13.3" evidence="3"/>
<accession>A0A5A8F2L8</accession>
<keyword evidence="5" id="KW-0597">Phosphoprotein</keyword>
<name>A0A5A8F2L8_9BACT</name>
<feature type="domain" description="Signal transduction histidine kinase 5TM receptor LytS transmembrane region" evidence="16">
    <location>
        <begin position="24"/>
        <end position="193"/>
    </location>
</feature>
<comment type="caution">
    <text evidence="17">The sequence shown here is derived from an EMBL/GenBank/DDBJ whole genome shotgun (WGS) entry which is preliminary data.</text>
</comment>
<comment type="subcellular location">
    <subcellularLocation>
        <location evidence="2">Cell membrane</location>
        <topology evidence="2">Multi-pass membrane protein</topology>
    </subcellularLocation>
</comment>
<dbReference type="RefSeq" id="WP_149267386.1">
    <property type="nucleotide sequence ID" value="NZ_VFJB01000009.1"/>
</dbReference>
<dbReference type="InterPro" id="IPR011620">
    <property type="entry name" value="Sig_transdc_His_kinase_LytS_TM"/>
</dbReference>
<comment type="catalytic activity">
    <reaction evidence="1">
        <text>ATP + protein L-histidine = ADP + protein N-phospho-L-histidine.</text>
        <dbReference type="EC" id="2.7.13.3"/>
    </reaction>
</comment>
<dbReference type="GO" id="GO:0005886">
    <property type="term" value="C:plasma membrane"/>
    <property type="evidence" value="ECO:0007669"/>
    <property type="project" value="UniProtKB-SubCell"/>
</dbReference>
<keyword evidence="18" id="KW-1185">Reference proteome</keyword>
<evidence type="ECO:0000256" key="3">
    <source>
        <dbReference type="ARBA" id="ARBA00012438"/>
    </source>
</evidence>
<sequence>MHILFSLLLEMSFFAVIAYVYSKTPAFKPLITKKQSLSDKLFIYLFFSTITILGTYLGVPIKDAIANTRAIGAIMAGLLGGPLLGGLVGFTGGLHRYFIGGFTAFSCGVSTTTEGIIGGLMNYYLTKKGRSDLIFSYKVAFAVTFVGETIQMIIILLLSKPFSEALDLVKIIAIPMIFANSFGSALFISILKDQKNMLDEYGSIFSKKALNVAEKTLNILSKGFNKETVSNLAKVILEETGVGAVAITDKKRVLTFEGLGSDHHLPGEYISSKRTIEAIEQKKVIFIDGVKLKYKCSIKENCPLGSVLIVPLILENEVIGTIKLYEPKSRTFLNINKSFGEGIGNLLSTQLLISKYEEQKNLLVKSELKLLQAQINPHFLFNALNTIISVVRTKPECAKDLLIHLSNYFRKNLKRNSDLSLLADEIEHVKSYLFIEEARFSDRLKVFWNIDESLMDLKIPTFTLQPIVENAIKHGISKMVNRGILSISAYKDDSKCIIEIKDNAGAYNLFKNKNGLGMKIVDKRIKNLCGSEYGVFVECIDGEMTKVKIVLPEKGCL</sequence>
<dbReference type="Pfam" id="PF07694">
    <property type="entry name" value="5TM-5TMR_LYT"/>
    <property type="match status" value="1"/>
</dbReference>
<dbReference type="OrthoDB" id="2514702at2"/>
<dbReference type="Gene3D" id="1.10.1760.20">
    <property type="match status" value="1"/>
</dbReference>
<evidence type="ECO:0000256" key="10">
    <source>
        <dbReference type="ARBA" id="ARBA00022840"/>
    </source>
</evidence>
<keyword evidence="4" id="KW-1003">Cell membrane</keyword>
<gene>
    <name evidence="17" type="ORF">FHQ18_11235</name>
</gene>
<reference evidence="17 18" key="1">
    <citation type="submission" date="2019-06" db="EMBL/GenBank/DDBJ databases">
        <title>Genomic insights into carbon and energy metabolism of Deferribacter autotrophicus revealed new metabolic traits in the phylum Deferribacteres.</title>
        <authorList>
            <person name="Slobodkin A.I."/>
            <person name="Slobodkina G.B."/>
            <person name="Allioux M."/>
            <person name="Alain K."/>
            <person name="Jebbar M."/>
            <person name="Shadrin V."/>
            <person name="Kublanov I.V."/>
            <person name="Toshchakov S.V."/>
            <person name="Bonch-Osmolovskaya E.A."/>
        </authorList>
    </citation>
    <scope>NUCLEOTIDE SEQUENCE [LARGE SCALE GENOMIC DNA]</scope>
    <source>
        <strain evidence="17 18">SL50</strain>
    </source>
</reference>
<organism evidence="17 18">
    <name type="scientific">Deferribacter autotrophicus</name>
    <dbReference type="NCBI Taxonomy" id="500465"/>
    <lineage>
        <taxon>Bacteria</taxon>
        <taxon>Pseudomonadati</taxon>
        <taxon>Deferribacterota</taxon>
        <taxon>Deferribacteres</taxon>
        <taxon>Deferribacterales</taxon>
        <taxon>Deferribacteraceae</taxon>
        <taxon>Deferribacter</taxon>
    </lineage>
</organism>
<evidence type="ECO:0000256" key="14">
    <source>
        <dbReference type="SAM" id="Phobius"/>
    </source>
</evidence>
<keyword evidence="11 14" id="KW-1133">Transmembrane helix</keyword>
<dbReference type="Proteomes" id="UP000322876">
    <property type="component" value="Unassembled WGS sequence"/>
</dbReference>
<dbReference type="SUPFAM" id="SSF55874">
    <property type="entry name" value="ATPase domain of HSP90 chaperone/DNA topoisomerase II/histidine kinase"/>
    <property type="match status" value="1"/>
</dbReference>
<dbReference type="Pfam" id="PF06580">
    <property type="entry name" value="His_kinase"/>
    <property type="match status" value="1"/>
</dbReference>
<evidence type="ECO:0000313" key="18">
    <source>
        <dbReference type="Proteomes" id="UP000322876"/>
    </source>
</evidence>